<dbReference type="Proteomes" id="UP000076761">
    <property type="component" value="Unassembled WGS sequence"/>
</dbReference>
<feature type="compositionally biased region" description="Basic and acidic residues" evidence="1">
    <location>
        <begin position="455"/>
        <end position="465"/>
    </location>
</feature>
<gene>
    <name evidence="2" type="ORF">NEOLEDRAFT_585541</name>
</gene>
<sequence>MDVPPPQASLPTQTRAAMQPEKPDGVRANVIEILSDTANGILSELGYYPGIIRQSRAEIDELRKRCASLWEDNRRLAQLLDVARERLATYASTDEDRIERILAYKSEGEALRVEKDALTRTLISANPDDRMHHLLREIDAITHKYQIALTDIALLRSNHIKVTTQPGNEATVGSRPPSASAVVAASGALSQEKHVNPVPVAVPVRRVSHGMARHNTPQPHPQMIVPPQIPSFVSVPAQYGYQHAGYIVPQPGPSMHQSGPQPTGHGDAPPGQAMLRPGHPLSMPPHQAAGPHPPTNPQPVLYHQAQRPAPQYHTPHPAHQRPIMQYTLNNPGTVHPHGQPVPHPAVHYASGPNQPLISHRRVSRHAYPMTPSTPSMNFMENDMQLPLTPTSARTGDFPAKNVVLLPGVIRRREVEVVDLTGGEEPESKRPRLEETGTEPQPQLAGDVSTASPAAEAEKTNSKESEAMTVDAEGDVLTSPQEDGDNTLPLEECVASIFVDVEKGNSEKGRLCYLCKYRYETKADPHPPKVFINPTIDEQVEHAKIVHPPVWDHFRENGVPMTPAK</sequence>
<organism evidence="2 3">
    <name type="scientific">Neolentinus lepideus HHB14362 ss-1</name>
    <dbReference type="NCBI Taxonomy" id="1314782"/>
    <lineage>
        <taxon>Eukaryota</taxon>
        <taxon>Fungi</taxon>
        <taxon>Dikarya</taxon>
        <taxon>Basidiomycota</taxon>
        <taxon>Agaricomycotina</taxon>
        <taxon>Agaricomycetes</taxon>
        <taxon>Gloeophyllales</taxon>
        <taxon>Gloeophyllaceae</taxon>
        <taxon>Neolentinus</taxon>
    </lineage>
</organism>
<dbReference type="EMBL" id="KV425554">
    <property type="protein sequence ID" value="KZT29247.1"/>
    <property type="molecule type" value="Genomic_DNA"/>
</dbReference>
<feature type="compositionally biased region" description="Basic and acidic residues" evidence="1">
    <location>
        <begin position="425"/>
        <end position="434"/>
    </location>
</feature>
<dbReference type="STRING" id="1314782.A0A165V6V5"/>
<dbReference type="AlphaFoldDB" id="A0A165V6V5"/>
<protein>
    <submittedName>
        <fullName evidence="2">Uncharacterized protein</fullName>
    </submittedName>
</protein>
<feature type="region of interest" description="Disordered" evidence="1">
    <location>
        <begin position="419"/>
        <end position="468"/>
    </location>
</feature>
<proteinExistence type="predicted"/>
<feature type="region of interest" description="Disordered" evidence="1">
    <location>
        <begin position="244"/>
        <end position="301"/>
    </location>
</feature>
<dbReference type="OrthoDB" id="3263403at2759"/>
<dbReference type="InParanoid" id="A0A165V6V5"/>
<evidence type="ECO:0000256" key="1">
    <source>
        <dbReference type="SAM" id="MobiDB-lite"/>
    </source>
</evidence>
<feature type="region of interest" description="Disordered" evidence="1">
    <location>
        <begin position="1"/>
        <end position="22"/>
    </location>
</feature>
<evidence type="ECO:0000313" key="2">
    <source>
        <dbReference type="EMBL" id="KZT29247.1"/>
    </source>
</evidence>
<reference evidence="2 3" key="1">
    <citation type="journal article" date="2016" name="Mol. Biol. Evol.">
        <title>Comparative Genomics of Early-Diverging Mushroom-Forming Fungi Provides Insights into the Origins of Lignocellulose Decay Capabilities.</title>
        <authorList>
            <person name="Nagy L.G."/>
            <person name="Riley R."/>
            <person name="Tritt A."/>
            <person name="Adam C."/>
            <person name="Daum C."/>
            <person name="Floudas D."/>
            <person name="Sun H."/>
            <person name="Yadav J.S."/>
            <person name="Pangilinan J."/>
            <person name="Larsson K.H."/>
            <person name="Matsuura K."/>
            <person name="Barry K."/>
            <person name="Labutti K."/>
            <person name="Kuo R."/>
            <person name="Ohm R.A."/>
            <person name="Bhattacharya S.S."/>
            <person name="Shirouzu T."/>
            <person name="Yoshinaga Y."/>
            <person name="Martin F.M."/>
            <person name="Grigoriev I.V."/>
            <person name="Hibbett D.S."/>
        </authorList>
    </citation>
    <scope>NUCLEOTIDE SEQUENCE [LARGE SCALE GENOMIC DNA]</scope>
    <source>
        <strain evidence="2 3">HHB14362 ss-1</strain>
    </source>
</reference>
<keyword evidence="3" id="KW-1185">Reference proteome</keyword>
<name>A0A165V6V5_9AGAM</name>
<evidence type="ECO:0000313" key="3">
    <source>
        <dbReference type="Proteomes" id="UP000076761"/>
    </source>
</evidence>
<accession>A0A165V6V5</accession>